<dbReference type="Pfam" id="PF00155">
    <property type="entry name" value="Aminotran_1_2"/>
    <property type="match status" value="1"/>
</dbReference>
<keyword evidence="3" id="KW-0032">Aminotransferase</keyword>
<accession>X1MTH7</accession>
<feature type="non-terminal residue" evidence="7">
    <location>
        <position position="1"/>
    </location>
</feature>
<evidence type="ECO:0000256" key="5">
    <source>
        <dbReference type="ARBA" id="ARBA00022898"/>
    </source>
</evidence>
<feature type="domain" description="Aminotransferase class I/classII large" evidence="6">
    <location>
        <begin position="1"/>
        <end position="46"/>
    </location>
</feature>
<evidence type="ECO:0000256" key="1">
    <source>
        <dbReference type="ARBA" id="ARBA00001933"/>
    </source>
</evidence>
<comment type="similarity">
    <text evidence="2">Belongs to the class-I pyridoxal-phosphate-dependent aminotransferase family.</text>
</comment>
<dbReference type="InterPro" id="IPR004839">
    <property type="entry name" value="Aminotransferase_I/II_large"/>
</dbReference>
<dbReference type="AlphaFoldDB" id="X1MTH7"/>
<evidence type="ECO:0000256" key="3">
    <source>
        <dbReference type="ARBA" id="ARBA00022576"/>
    </source>
</evidence>
<dbReference type="PANTHER" id="PTHR46383">
    <property type="entry name" value="ASPARTATE AMINOTRANSFERASE"/>
    <property type="match status" value="1"/>
</dbReference>
<keyword evidence="4" id="KW-0808">Transferase</keyword>
<evidence type="ECO:0000313" key="7">
    <source>
        <dbReference type="EMBL" id="GAI21331.1"/>
    </source>
</evidence>
<dbReference type="Gene3D" id="3.40.640.10">
    <property type="entry name" value="Type I PLP-dependent aspartate aminotransferase-like (Major domain)"/>
    <property type="match status" value="1"/>
</dbReference>
<protein>
    <recommendedName>
        <fullName evidence="6">Aminotransferase class I/classII large domain-containing protein</fullName>
    </recommendedName>
</protein>
<dbReference type="EMBL" id="BARV01022552">
    <property type="protein sequence ID" value="GAI21331.1"/>
    <property type="molecule type" value="Genomic_DNA"/>
</dbReference>
<dbReference type="InterPro" id="IPR015421">
    <property type="entry name" value="PyrdxlP-dep_Trfase_major"/>
</dbReference>
<name>X1MTH7_9ZZZZ</name>
<comment type="caution">
    <text evidence="7">The sequence shown here is derived from an EMBL/GenBank/DDBJ whole genome shotgun (WGS) entry which is preliminary data.</text>
</comment>
<dbReference type="InterPro" id="IPR015424">
    <property type="entry name" value="PyrdxlP-dep_Trfase"/>
</dbReference>
<dbReference type="InterPro" id="IPR050596">
    <property type="entry name" value="AspAT/PAT-like"/>
</dbReference>
<evidence type="ECO:0000256" key="4">
    <source>
        <dbReference type="ARBA" id="ARBA00022679"/>
    </source>
</evidence>
<comment type="cofactor">
    <cofactor evidence="1">
        <name>pyridoxal 5'-phosphate</name>
        <dbReference type="ChEBI" id="CHEBI:597326"/>
    </cofactor>
</comment>
<dbReference type="SUPFAM" id="SSF53383">
    <property type="entry name" value="PLP-dependent transferases"/>
    <property type="match status" value="1"/>
</dbReference>
<keyword evidence="5" id="KW-0663">Pyridoxal phosphate</keyword>
<proteinExistence type="inferred from homology"/>
<organism evidence="7">
    <name type="scientific">marine sediment metagenome</name>
    <dbReference type="NCBI Taxonomy" id="412755"/>
    <lineage>
        <taxon>unclassified sequences</taxon>
        <taxon>metagenomes</taxon>
        <taxon>ecological metagenomes</taxon>
    </lineage>
</organism>
<dbReference type="GO" id="GO:0030170">
    <property type="term" value="F:pyridoxal phosphate binding"/>
    <property type="evidence" value="ECO:0007669"/>
    <property type="project" value="InterPro"/>
</dbReference>
<evidence type="ECO:0000259" key="6">
    <source>
        <dbReference type="Pfam" id="PF00155"/>
    </source>
</evidence>
<gene>
    <name evidence="7" type="ORF">S06H3_37161</name>
</gene>
<dbReference type="GO" id="GO:0006520">
    <property type="term" value="P:amino acid metabolic process"/>
    <property type="evidence" value="ECO:0007669"/>
    <property type="project" value="InterPro"/>
</dbReference>
<dbReference type="GO" id="GO:0008483">
    <property type="term" value="F:transaminase activity"/>
    <property type="evidence" value="ECO:0007669"/>
    <property type="project" value="UniProtKB-KW"/>
</dbReference>
<sequence>ILVVNTPVNPTGYVATKEDLTQIARIAKKHNILLISDEAYDKHGDGMRTSSPGLMRPVNIT</sequence>
<reference evidence="7" key="1">
    <citation type="journal article" date="2014" name="Front. Microbiol.">
        <title>High frequency of phylogenetically diverse reductive dehalogenase-homologous genes in deep subseafloor sedimentary metagenomes.</title>
        <authorList>
            <person name="Kawai M."/>
            <person name="Futagami T."/>
            <person name="Toyoda A."/>
            <person name="Takaki Y."/>
            <person name="Nishi S."/>
            <person name="Hori S."/>
            <person name="Arai W."/>
            <person name="Tsubouchi T."/>
            <person name="Morono Y."/>
            <person name="Uchiyama I."/>
            <person name="Ito T."/>
            <person name="Fujiyama A."/>
            <person name="Inagaki F."/>
            <person name="Takami H."/>
        </authorList>
    </citation>
    <scope>NUCLEOTIDE SEQUENCE</scope>
    <source>
        <strain evidence="7">Expedition CK06-06</strain>
    </source>
</reference>
<dbReference type="PANTHER" id="PTHR46383:SF1">
    <property type="entry name" value="ASPARTATE AMINOTRANSFERASE"/>
    <property type="match status" value="1"/>
</dbReference>
<evidence type="ECO:0000256" key="2">
    <source>
        <dbReference type="ARBA" id="ARBA00007441"/>
    </source>
</evidence>